<gene>
    <name evidence="2" type="ORF">GIB67_021191</name>
</gene>
<organism evidence="2 3">
    <name type="scientific">Kingdonia uniflora</name>
    <dbReference type="NCBI Taxonomy" id="39325"/>
    <lineage>
        <taxon>Eukaryota</taxon>
        <taxon>Viridiplantae</taxon>
        <taxon>Streptophyta</taxon>
        <taxon>Embryophyta</taxon>
        <taxon>Tracheophyta</taxon>
        <taxon>Spermatophyta</taxon>
        <taxon>Magnoliopsida</taxon>
        <taxon>Ranunculales</taxon>
        <taxon>Circaeasteraceae</taxon>
        <taxon>Kingdonia</taxon>
    </lineage>
</organism>
<evidence type="ECO:0000256" key="1">
    <source>
        <dbReference type="SAM" id="MobiDB-lite"/>
    </source>
</evidence>
<evidence type="ECO:0000313" key="3">
    <source>
        <dbReference type="Proteomes" id="UP000541444"/>
    </source>
</evidence>
<keyword evidence="3" id="KW-1185">Reference proteome</keyword>
<dbReference type="EMBL" id="JACGCM010002327">
    <property type="protein sequence ID" value="KAF6141375.1"/>
    <property type="molecule type" value="Genomic_DNA"/>
</dbReference>
<accession>A0A7J7LFG5</accession>
<comment type="caution">
    <text evidence="2">The sequence shown here is derived from an EMBL/GenBank/DDBJ whole genome shotgun (WGS) entry which is preliminary data.</text>
</comment>
<dbReference type="AlphaFoldDB" id="A0A7J7LFG5"/>
<feature type="compositionally biased region" description="Basic and acidic residues" evidence="1">
    <location>
        <begin position="27"/>
        <end position="44"/>
    </location>
</feature>
<dbReference type="Proteomes" id="UP000541444">
    <property type="component" value="Unassembled WGS sequence"/>
</dbReference>
<protein>
    <submittedName>
        <fullName evidence="2">Uncharacterized protein</fullName>
    </submittedName>
</protein>
<feature type="non-terminal residue" evidence="2">
    <location>
        <position position="1"/>
    </location>
</feature>
<evidence type="ECO:0000313" key="2">
    <source>
        <dbReference type="EMBL" id="KAF6141375.1"/>
    </source>
</evidence>
<sequence length="53" mass="6176">DLEVGREVNFIAISSEYGGDLLKWKKGDEKNNADKKDVEEKVKFEEEEVQEME</sequence>
<proteinExistence type="predicted"/>
<name>A0A7J7LFG5_9MAGN</name>
<reference evidence="2 3" key="1">
    <citation type="journal article" date="2020" name="IScience">
        <title>Genome Sequencing of the Endangered Kingdonia uniflora (Circaeasteraceae, Ranunculales) Reveals Potential Mechanisms of Evolutionary Specialization.</title>
        <authorList>
            <person name="Sun Y."/>
            <person name="Deng T."/>
            <person name="Zhang A."/>
            <person name="Moore M.J."/>
            <person name="Landis J.B."/>
            <person name="Lin N."/>
            <person name="Zhang H."/>
            <person name="Zhang X."/>
            <person name="Huang J."/>
            <person name="Zhang X."/>
            <person name="Sun H."/>
            <person name="Wang H."/>
        </authorList>
    </citation>
    <scope>NUCLEOTIDE SEQUENCE [LARGE SCALE GENOMIC DNA]</scope>
    <source>
        <strain evidence="2">TB1705</strain>
        <tissue evidence="2">Leaf</tissue>
    </source>
</reference>
<feature type="region of interest" description="Disordered" evidence="1">
    <location>
        <begin position="27"/>
        <end position="53"/>
    </location>
</feature>